<gene>
    <name evidence="1" type="ORF">IIU_05752</name>
</gene>
<comment type="caution">
    <text evidence="1">The sequence shown here is derived from an EMBL/GenBank/DDBJ whole genome shotgun (WGS) entry which is preliminary data.</text>
</comment>
<accession>A0A9W5PLH9</accession>
<dbReference type="AlphaFoldDB" id="A0A9W5PLH9"/>
<dbReference type="RefSeq" id="WP_016111765.1">
    <property type="nucleotide sequence ID" value="NZ_KB976192.1"/>
</dbReference>
<evidence type="ECO:0000313" key="1">
    <source>
        <dbReference type="EMBL" id="EOO28634.1"/>
    </source>
</evidence>
<sequence length="67" mass="7511">MNNQMIKTASAITEAESMKFAKGKPMSKSKFEKILNSSEVIKLKHMKDISSLARPIKQNNGKDDIND</sequence>
<dbReference type="Proteomes" id="UP000014018">
    <property type="component" value="Unassembled WGS sequence"/>
</dbReference>
<evidence type="ECO:0000313" key="2">
    <source>
        <dbReference type="Proteomes" id="UP000014018"/>
    </source>
</evidence>
<proteinExistence type="predicted"/>
<dbReference type="EMBL" id="AHFB01000096">
    <property type="protein sequence ID" value="EOO28634.1"/>
    <property type="molecule type" value="Genomic_DNA"/>
</dbReference>
<reference evidence="1 2" key="1">
    <citation type="submission" date="2012-12" db="EMBL/GenBank/DDBJ databases">
        <title>The Genome Sequence of Bacillus cereus VD133.</title>
        <authorList>
            <consortium name="The Broad Institute Genome Sequencing Platform"/>
            <consortium name="The Broad Institute Genome Sequencing Center for Infectious Disease"/>
            <person name="Feldgarden M."/>
            <person name="Van der Auwera G.A."/>
            <person name="Mahillon J."/>
            <person name="Duprez V."/>
            <person name="Timmery S."/>
            <person name="Mattelet C."/>
            <person name="Dierick K."/>
            <person name="Sun M."/>
            <person name="Yu Z."/>
            <person name="Zhu L."/>
            <person name="Hu X."/>
            <person name="Shank E.B."/>
            <person name="Swiecicka I."/>
            <person name="Hansen B.M."/>
            <person name="Andrup L."/>
            <person name="Walker B."/>
            <person name="Young S.K."/>
            <person name="Zeng Q."/>
            <person name="Gargeya S."/>
            <person name="Fitzgerald M."/>
            <person name="Haas B."/>
            <person name="Abouelleil A."/>
            <person name="Alvarado L."/>
            <person name="Arachchi H.M."/>
            <person name="Berlin A.M."/>
            <person name="Chapman S.B."/>
            <person name="Dewar J."/>
            <person name="Goldberg J."/>
            <person name="Griggs A."/>
            <person name="Gujja S."/>
            <person name="Hansen M."/>
            <person name="Howarth C."/>
            <person name="Imamovic A."/>
            <person name="Larimer J."/>
            <person name="McCowan C."/>
            <person name="Murphy C."/>
            <person name="Neiman D."/>
            <person name="Pearson M."/>
            <person name="Priest M."/>
            <person name="Roberts A."/>
            <person name="Saif S."/>
            <person name="Shea T."/>
            <person name="Sisk P."/>
            <person name="Sykes S."/>
            <person name="Wortman J."/>
            <person name="Nusbaum C."/>
            <person name="Birren B."/>
        </authorList>
    </citation>
    <scope>NUCLEOTIDE SEQUENCE [LARGE SCALE GENOMIC DNA]</scope>
    <source>
        <strain evidence="1 2">VD133</strain>
    </source>
</reference>
<protein>
    <submittedName>
        <fullName evidence="1">Uncharacterized protein</fullName>
    </submittedName>
</protein>
<organism evidence="1 2">
    <name type="scientific">Bacillus cereus VD133</name>
    <dbReference type="NCBI Taxonomy" id="1053233"/>
    <lineage>
        <taxon>Bacteria</taxon>
        <taxon>Bacillati</taxon>
        <taxon>Bacillota</taxon>
        <taxon>Bacilli</taxon>
        <taxon>Bacillales</taxon>
        <taxon>Bacillaceae</taxon>
        <taxon>Bacillus</taxon>
        <taxon>Bacillus cereus group</taxon>
    </lineage>
</organism>
<name>A0A9W5PLH9_BACCE</name>